<dbReference type="AlphaFoldDB" id="A0A6A6W666"/>
<dbReference type="InterPro" id="IPR029058">
    <property type="entry name" value="AB_hydrolase_fold"/>
</dbReference>
<dbReference type="InterPro" id="IPR000073">
    <property type="entry name" value="AB_hydrolase_1"/>
</dbReference>
<feature type="signal peptide" evidence="1">
    <location>
        <begin position="1"/>
        <end position="16"/>
    </location>
</feature>
<evidence type="ECO:0000313" key="4">
    <source>
        <dbReference type="Proteomes" id="UP000799437"/>
    </source>
</evidence>
<dbReference type="GeneID" id="54482371"/>
<dbReference type="Pfam" id="PF12697">
    <property type="entry name" value="Abhydrolase_6"/>
    <property type="match status" value="1"/>
</dbReference>
<dbReference type="RefSeq" id="XP_033599901.1">
    <property type="nucleotide sequence ID" value="XM_033741317.1"/>
</dbReference>
<keyword evidence="4" id="KW-1185">Reference proteome</keyword>
<evidence type="ECO:0000259" key="2">
    <source>
        <dbReference type="Pfam" id="PF12697"/>
    </source>
</evidence>
<evidence type="ECO:0000313" key="3">
    <source>
        <dbReference type="EMBL" id="KAF2757450.1"/>
    </source>
</evidence>
<accession>A0A6A6W666</accession>
<keyword evidence="1" id="KW-0732">Signal</keyword>
<protein>
    <submittedName>
        <fullName evidence="3">Alpha/beta-hydrolase</fullName>
    </submittedName>
</protein>
<dbReference type="EMBL" id="ML996573">
    <property type="protein sequence ID" value="KAF2757450.1"/>
    <property type="molecule type" value="Genomic_DNA"/>
</dbReference>
<feature type="domain" description="AB hydrolase-1" evidence="2">
    <location>
        <begin position="141"/>
        <end position="350"/>
    </location>
</feature>
<proteinExistence type="predicted"/>
<dbReference type="Proteomes" id="UP000799437">
    <property type="component" value="Unassembled WGS sequence"/>
</dbReference>
<dbReference type="GO" id="GO:0016787">
    <property type="term" value="F:hydrolase activity"/>
    <property type="evidence" value="ECO:0007669"/>
    <property type="project" value="UniProtKB-KW"/>
</dbReference>
<reference evidence="3" key="1">
    <citation type="journal article" date="2020" name="Stud. Mycol.">
        <title>101 Dothideomycetes genomes: a test case for predicting lifestyles and emergence of pathogens.</title>
        <authorList>
            <person name="Haridas S."/>
            <person name="Albert R."/>
            <person name="Binder M."/>
            <person name="Bloem J."/>
            <person name="Labutti K."/>
            <person name="Salamov A."/>
            <person name="Andreopoulos B."/>
            <person name="Baker S."/>
            <person name="Barry K."/>
            <person name="Bills G."/>
            <person name="Bluhm B."/>
            <person name="Cannon C."/>
            <person name="Castanera R."/>
            <person name="Culley D."/>
            <person name="Daum C."/>
            <person name="Ezra D."/>
            <person name="Gonzalez J."/>
            <person name="Henrissat B."/>
            <person name="Kuo A."/>
            <person name="Liang C."/>
            <person name="Lipzen A."/>
            <person name="Lutzoni F."/>
            <person name="Magnuson J."/>
            <person name="Mondo S."/>
            <person name="Nolan M."/>
            <person name="Ohm R."/>
            <person name="Pangilinan J."/>
            <person name="Park H.-J."/>
            <person name="Ramirez L."/>
            <person name="Alfaro M."/>
            <person name="Sun H."/>
            <person name="Tritt A."/>
            <person name="Yoshinaga Y."/>
            <person name="Zwiers L.-H."/>
            <person name="Turgeon B."/>
            <person name="Goodwin S."/>
            <person name="Spatafora J."/>
            <person name="Crous P."/>
            <person name="Grigoriev I."/>
        </authorList>
    </citation>
    <scope>NUCLEOTIDE SEQUENCE</scope>
    <source>
        <strain evidence="3">CBS 121739</strain>
    </source>
</reference>
<dbReference type="Gene3D" id="3.40.50.1820">
    <property type="entry name" value="alpha/beta hydrolase"/>
    <property type="match status" value="1"/>
</dbReference>
<organism evidence="3 4">
    <name type="scientific">Pseudovirgaria hyperparasitica</name>
    <dbReference type="NCBI Taxonomy" id="470096"/>
    <lineage>
        <taxon>Eukaryota</taxon>
        <taxon>Fungi</taxon>
        <taxon>Dikarya</taxon>
        <taxon>Ascomycota</taxon>
        <taxon>Pezizomycotina</taxon>
        <taxon>Dothideomycetes</taxon>
        <taxon>Dothideomycetes incertae sedis</taxon>
        <taxon>Acrospermales</taxon>
        <taxon>Acrospermaceae</taxon>
        <taxon>Pseudovirgaria</taxon>
    </lineage>
</organism>
<dbReference type="OrthoDB" id="190201at2759"/>
<dbReference type="SUPFAM" id="SSF53474">
    <property type="entry name" value="alpha/beta-Hydrolases"/>
    <property type="match status" value="1"/>
</dbReference>
<gene>
    <name evidence="3" type="ORF">EJ05DRAFT_390190</name>
</gene>
<evidence type="ECO:0000256" key="1">
    <source>
        <dbReference type="SAM" id="SignalP"/>
    </source>
</evidence>
<name>A0A6A6W666_9PEZI</name>
<feature type="chain" id="PRO_5025394763" evidence="1">
    <location>
        <begin position="17"/>
        <end position="416"/>
    </location>
</feature>
<keyword evidence="3" id="KW-0378">Hydrolase</keyword>
<sequence length="416" mass="43323">MRSIISATTFAGLAAAAIVNSSITVEPQVPHPQDAVPSGVQIPSKNGFEDASVYPSRGGKAVCVRGIIPVEAVSPMNVHFNYDVPANQSVLTQTFVSMVTPGSPFMQQIMGGTNSVSGTYNIYSELCLPAGNAQPKAVQFLTHGIGFNHLYWDYAPGYSYVDAAIDKGFATFNYDRLGTGLSTHPDAIQTTQAPLELAIAAQLVQKLRAGAIGTTQFSKVVAVGHSFGSIISQALSATAPHLLDAVVLTGFSTNTSGLAAFTLGLDLSIASGVAPYRFAQLSNGYIAAGTPAAFQTGFFTAPGFDARIVQESYSTAGDASAIGELFTQAAISKPAANFTGPVAIVNGDADLPFCFGNCSYPVDKAQAPLAMLYPASQHKGSYIAGTAGHGINLHYSALDAYRWIQDFLAQGGITAE</sequence>